<evidence type="ECO:0000313" key="2">
    <source>
        <dbReference type="EMBL" id="QWG08376.1"/>
    </source>
</evidence>
<accession>A0ABX8GYK9</accession>
<dbReference type="Proteomes" id="UP000682802">
    <property type="component" value="Chromosome 1"/>
</dbReference>
<dbReference type="RefSeq" id="WP_144072293.1">
    <property type="nucleotide sequence ID" value="NZ_CP076128.1"/>
</dbReference>
<organism evidence="2 3">
    <name type="scientific">Flammeovirga kamogawensis</name>
    <dbReference type="NCBI Taxonomy" id="373891"/>
    <lineage>
        <taxon>Bacteria</taxon>
        <taxon>Pseudomonadati</taxon>
        <taxon>Bacteroidota</taxon>
        <taxon>Cytophagia</taxon>
        <taxon>Cytophagales</taxon>
        <taxon>Flammeovirgaceae</taxon>
        <taxon>Flammeovirga</taxon>
    </lineage>
</organism>
<keyword evidence="3" id="KW-1185">Reference proteome</keyword>
<evidence type="ECO:0000313" key="3">
    <source>
        <dbReference type="Proteomes" id="UP000682802"/>
    </source>
</evidence>
<keyword evidence="1" id="KW-0732">Signal</keyword>
<gene>
    <name evidence="2" type="ORF">KM029_05420</name>
</gene>
<name>A0ABX8GYK9_9BACT</name>
<feature type="signal peptide" evidence="1">
    <location>
        <begin position="1"/>
        <end position="22"/>
    </location>
</feature>
<evidence type="ECO:0000256" key="1">
    <source>
        <dbReference type="SAM" id="SignalP"/>
    </source>
</evidence>
<reference evidence="2 3" key="1">
    <citation type="submission" date="2021-05" db="EMBL/GenBank/DDBJ databases">
        <title>Comparative genomic studies on the polysaccharide-degrading batcterial strains of the Flammeovirga genus.</title>
        <authorList>
            <person name="Zewei F."/>
            <person name="Zheng Z."/>
            <person name="Yu L."/>
            <person name="Ruyue G."/>
            <person name="Yanhong M."/>
            <person name="Yuanyuan C."/>
            <person name="Jingyan G."/>
            <person name="Wenjun H."/>
        </authorList>
    </citation>
    <scope>NUCLEOTIDE SEQUENCE [LARGE SCALE GENOMIC DNA]</scope>
    <source>
        <strain evidence="2 3">YS10</strain>
    </source>
</reference>
<protein>
    <recommendedName>
        <fullName evidence="4">Outer membrane beta-barrel protein</fullName>
    </recommendedName>
</protein>
<proteinExistence type="predicted"/>
<evidence type="ECO:0008006" key="4">
    <source>
        <dbReference type="Google" id="ProtNLM"/>
    </source>
</evidence>
<feature type="chain" id="PRO_5046012907" description="Outer membrane beta-barrel protein" evidence="1">
    <location>
        <begin position="23"/>
        <end position="372"/>
    </location>
</feature>
<dbReference type="EMBL" id="CP076128">
    <property type="protein sequence ID" value="QWG08376.1"/>
    <property type="molecule type" value="Genomic_DNA"/>
</dbReference>
<sequence>MKFLYFSILSFVTLFHSFSSNAQTIVDKTHQHKDKISADTSLIMRTNHDYPYRLPILGQKVYDKGYSLPLPIGFSVSYVNTSMGMGISDLGVGFKGVDSNKPYFGANIPQEKIDQIVKGPILESLNNNVTMATATGMNYRMDMYILPFLNVYGMVSDVSGSTTVGLGGGGDNGGFGSTVDFDALAYGGGFTLAYGYKGWFSSIDINYALSDTDLLEDQIAIGTYSIRLGKKFNINHGKQSIAVYIGAMNRNFTNDSSTPGSINLNDVIKNDIDLSQPIENIYSGLSRTQQALVKQILGGAPDGSRLNNQMNGMIDNTVVEYEIKKDLLQTWTVQCGFSIELNKHLAIRGEYGIADNNKFLMTGLNYRFGIKK</sequence>